<dbReference type="InterPro" id="IPR001680">
    <property type="entry name" value="WD40_rpt"/>
</dbReference>
<evidence type="ECO:0000313" key="3">
    <source>
        <dbReference type="Proteomes" id="UP000316621"/>
    </source>
</evidence>
<dbReference type="Gramene" id="RZC49556">
    <property type="protein sequence ID" value="RZC49556"/>
    <property type="gene ID" value="C5167_017979"/>
</dbReference>
<keyword evidence="1" id="KW-0853">WD repeat</keyword>
<feature type="repeat" description="WD" evidence="1">
    <location>
        <begin position="1"/>
        <end position="38"/>
    </location>
</feature>
<dbReference type="Proteomes" id="UP000316621">
    <property type="component" value="Chromosome 2"/>
</dbReference>
<reference evidence="2 3" key="1">
    <citation type="journal article" date="2018" name="Science">
        <title>The opium poppy genome and morphinan production.</title>
        <authorList>
            <person name="Guo L."/>
            <person name="Winzer T."/>
            <person name="Yang X."/>
            <person name="Li Y."/>
            <person name="Ning Z."/>
            <person name="He Z."/>
            <person name="Teodor R."/>
            <person name="Lu Y."/>
            <person name="Bowser T.A."/>
            <person name="Graham I.A."/>
            <person name="Ye K."/>
        </authorList>
    </citation>
    <scope>NUCLEOTIDE SEQUENCE [LARGE SCALE GENOMIC DNA]</scope>
    <source>
        <strain evidence="3">cv. HN1</strain>
        <tissue evidence="2">Leaves</tissue>
    </source>
</reference>
<dbReference type="Gene3D" id="2.130.10.10">
    <property type="entry name" value="YVTN repeat-like/Quinoprotein amine dehydrogenase"/>
    <property type="match status" value="1"/>
</dbReference>
<dbReference type="SUPFAM" id="SSF52374">
    <property type="entry name" value="Nucleotidylyl transferase"/>
    <property type="match status" value="1"/>
</dbReference>
<proteinExistence type="predicted"/>
<dbReference type="SUPFAM" id="SSF50978">
    <property type="entry name" value="WD40 repeat-like"/>
    <property type="match status" value="1"/>
</dbReference>
<dbReference type="InterPro" id="IPR036322">
    <property type="entry name" value="WD40_repeat_dom_sf"/>
</dbReference>
<organism evidence="2 3">
    <name type="scientific">Papaver somniferum</name>
    <name type="common">Opium poppy</name>
    <dbReference type="NCBI Taxonomy" id="3469"/>
    <lineage>
        <taxon>Eukaryota</taxon>
        <taxon>Viridiplantae</taxon>
        <taxon>Streptophyta</taxon>
        <taxon>Embryophyta</taxon>
        <taxon>Tracheophyta</taxon>
        <taxon>Spermatophyta</taxon>
        <taxon>Magnoliopsida</taxon>
        <taxon>Ranunculales</taxon>
        <taxon>Papaveraceae</taxon>
        <taxon>Papaveroideae</taxon>
        <taxon>Papaver</taxon>
    </lineage>
</organism>
<dbReference type="InterPro" id="IPR015943">
    <property type="entry name" value="WD40/YVTN_repeat-like_dom_sf"/>
</dbReference>
<dbReference type="PROSITE" id="PS50082">
    <property type="entry name" value="WD_REPEATS_2"/>
    <property type="match status" value="1"/>
</dbReference>
<keyword evidence="3" id="KW-1185">Reference proteome</keyword>
<accession>A0A4Y7IN58</accession>
<protein>
    <submittedName>
        <fullName evidence="2">Uncharacterized protein</fullName>
    </submittedName>
</protein>
<evidence type="ECO:0000313" key="2">
    <source>
        <dbReference type="EMBL" id="RZC49556.1"/>
    </source>
</evidence>
<gene>
    <name evidence="2" type="ORF">C5167_017979</name>
</gene>
<evidence type="ECO:0000256" key="1">
    <source>
        <dbReference type="PROSITE-ProRule" id="PRU00221"/>
    </source>
</evidence>
<dbReference type="AlphaFoldDB" id="A0A4Y7IN58"/>
<dbReference type="STRING" id="3469.A0A4Y7IN58"/>
<sequence>MQEVLCLSWKYDRMGVFSGGCDKQVKIWPLMSGGQPMTEAGIRLSSTRTLGSKHKSIHNISQNAVTHSFKYPLMVVGTADRNLIVFNLNKPQVKCCAIMGREENEDLSPGRIMYPCMQCADILLLEVHHTFVTDGSDGAFNFMTRIANKDSRFVIIPFLSKDTTLIQLERLP</sequence>
<name>A0A4Y7IN58_PAPSO</name>
<dbReference type="EMBL" id="CM010716">
    <property type="protein sequence ID" value="RZC49556.1"/>
    <property type="molecule type" value="Genomic_DNA"/>
</dbReference>